<proteinExistence type="predicted"/>
<sequence>MALAHLAAAPATGRRHTRRVSANVVGWRGQIDVDLTDENAFRYVPVRAATGGRDIAQRRAFDLPELNVVATVAVCDVDENPTRNTLPNISMKITQCVRLADESLIRLDMDRGVTSVRHGAAEGEVISWKRPADEVIAEILDLVRTDDEDDPEAHPWDDLAEAARKRGIDVDAATLSGLPYQVLLSAEVVSVFVL</sequence>
<gene>
    <name evidence="1" type="ORF">EUA98_04090</name>
</gene>
<dbReference type="AlphaFoldDB" id="A0A4Q5N2M6"/>
<dbReference type="Proteomes" id="UP000293764">
    <property type="component" value="Unassembled WGS sequence"/>
</dbReference>
<reference evidence="1 2" key="1">
    <citation type="submission" date="2019-01" db="EMBL/GenBank/DDBJ databases">
        <title>Novel species of Cellulomonas.</title>
        <authorList>
            <person name="Liu Q."/>
            <person name="Xin Y.-H."/>
        </authorList>
    </citation>
    <scope>NUCLEOTIDE SEQUENCE [LARGE SCALE GENOMIC DNA]</scope>
    <source>
        <strain evidence="1 2">HLT2-17</strain>
    </source>
</reference>
<accession>A0A4Q5N2M6</accession>
<dbReference type="OrthoDB" id="4966101at2"/>
<evidence type="ECO:0000313" key="1">
    <source>
        <dbReference type="EMBL" id="RYV52390.1"/>
    </source>
</evidence>
<evidence type="ECO:0000313" key="2">
    <source>
        <dbReference type="Proteomes" id="UP000293764"/>
    </source>
</evidence>
<keyword evidence="2" id="KW-1185">Reference proteome</keyword>
<name>A0A4Q5N2M6_9MICO</name>
<organism evidence="1 2">
    <name type="scientific">Pengzhenrongella frigida</name>
    <dbReference type="NCBI Taxonomy" id="1259133"/>
    <lineage>
        <taxon>Bacteria</taxon>
        <taxon>Bacillati</taxon>
        <taxon>Actinomycetota</taxon>
        <taxon>Actinomycetes</taxon>
        <taxon>Micrococcales</taxon>
        <taxon>Pengzhenrongella</taxon>
    </lineage>
</organism>
<protein>
    <submittedName>
        <fullName evidence="1">Uncharacterized protein</fullName>
    </submittedName>
</protein>
<dbReference type="EMBL" id="SDWW01000006">
    <property type="protein sequence ID" value="RYV52390.1"/>
    <property type="molecule type" value="Genomic_DNA"/>
</dbReference>
<comment type="caution">
    <text evidence="1">The sequence shown here is derived from an EMBL/GenBank/DDBJ whole genome shotgun (WGS) entry which is preliminary data.</text>
</comment>